<protein>
    <submittedName>
        <fullName evidence="4">Coiled-coil domain-containing protein 27</fullName>
    </submittedName>
</protein>
<evidence type="ECO:0000256" key="1">
    <source>
        <dbReference type="SAM" id="Coils"/>
    </source>
</evidence>
<keyword evidence="1" id="KW-0175">Coiled coil</keyword>
<feature type="coiled-coil region" evidence="1">
    <location>
        <begin position="2"/>
        <end position="61"/>
    </location>
</feature>
<evidence type="ECO:0000313" key="4">
    <source>
        <dbReference type="RefSeq" id="XP_031422737.1"/>
    </source>
</evidence>
<dbReference type="GeneID" id="116220352"/>
<feature type="coiled-coil region" evidence="1">
    <location>
        <begin position="306"/>
        <end position="347"/>
    </location>
</feature>
<dbReference type="KEGG" id="char:116220352"/>
<organism evidence="3 4">
    <name type="scientific">Clupea harengus</name>
    <name type="common">Atlantic herring</name>
    <dbReference type="NCBI Taxonomy" id="7950"/>
    <lineage>
        <taxon>Eukaryota</taxon>
        <taxon>Metazoa</taxon>
        <taxon>Chordata</taxon>
        <taxon>Craniata</taxon>
        <taxon>Vertebrata</taxon>
        <taxon>Euteleostomi</taxon>
        <taxon>Actinopterygii</taxon>
        <taxon>Neopterygii</taxon>
        <taxon>Teleostei</taxon>
        <taxon>Clupei</taxon>
        <taxon>Clupeiformes</taxon>
        <taxon>Clupeoidei</taxon>
        <taxon>Clupeidae</taxon>
        <taxon>Clupea</taxon>
    </lineage>
</organism>
<dbReference type="Proteomes" id="UP000515152">
    <property type="component" value="Chromosome 4"/>
</dbReference>
<accession>A0A6P8FHN4</accession>
<keyword evidence="3" id="KW-1185">Reference proteome</keyword>
<feature type="coiled-coil region" evidence="1">
    <location>
        <begin position="159"/>
        <end position="243"/>
    </location>
</feature>
<sequence>MALQEKLQLRQTNENVVRAQAELILDLTEEVRRLRRADEELQQKNQHIADLQQEVTRLTEGPLLQKNQHIADPQQEVTHLREGPLLQKDLHVSGIQQDDTQQHNPDLQQEVTRLREEPPEWEEPPAEAGTTFMEMETTHESLQTCRSELLYSKGDEPDNSKDNDELANAENKLIAALEKTNQALMDELEEARTNHKMSSGALCSMRRALSVKEKELLTVKTELEDLKKELKDRMTQLQAMSRKFSCLRDGKMRDELMMTLEKENYSLRQLVVKLQVGSSQREQGVVKMSRQVCELEEEARVDRLLKSRLRREAQEREEVMKKLQVHINSTQVSLEQLQSKYERLRVKVIQAVYSAPGTQPPQKEISDADIYLTMQKIIDDRSQFFQRLVQKGDKVPSLAINDAPNFRSTPAGKKGTTA</sequence>
<dbReference type="OrthoDB" id="9949340at2759"/>
<dbReference type="PANTHER" id="PTHR18853:SF9">
    <property type="entry name" value="COILED-COIL DOMAIN-CONTAINING PROTEIN 27"/>
    <property type="match status" value="1"/>
</dbReference>
<evidence type="ECO:0000256" key="2">
    <source>
        <dbReference type="SAM" id="MobiDB-lite"/>
    </source>
</evidence>
<dbReference type="PANTHER" id="PTHR18853">
    <property type="entry name" value="FORKHEAD-ASSOCIATED DOMAIN-CONTAINING PROTEIN 1-RELATED"/>
    <property type="match status" value="1"/>
</dbReference>
<dbReference type="RefSeq" id="XP_031422737.1">
    <property type="nucleotide sequence ID" value="XM_031566877.2"/>
</dbReference>
<dbReference type="InterPro" id="IPR052642">
    <property type="entry name" value="CC-FHA_domain"/>
</dbReference>
<gene>
    <name evidence="4" type="primary">LOC116220352</name>
</gene>
<reference evidence="4" key="1">
    <citation type="submission" date="2025-08" db="UniProtKB">
        <authorList>
            <consortium name="RefSeq"/>
        </authorList>
    </citation>
    <scope>IDENTIFICATION</scope>
</reference>
<name>A0A6P8FHN4_CLUHA</name>
<evidence type="ECO:0000313" key="3">
    <source>
        <dbReference type="Proteomes" id="UP000515152"/>
    </source>
</evidence>
<feature type="region of interest" description="Disordered" evidence="2">
    <location>
        <begin position="399"/>
        <end position="418"/>
    </location>
</feature>
<proteinExistence type="predicted"/>
<dbReference type="AlphaFoldDB" id="A0A6P8FHN4"/>